<keyword evidence="1" id="KW-0812">Transmembrane</keyword>
<organism evidence="2 3">
    <name type="scientific">Ephemerocybe angulata</name>
    <dbReference type="NCBI Taxonomy" id="980116"/>
    <lineage>
        <taxon>Eukaryota</taxon>
        <taxon>Fungi</taxon>
        <taxon>Dikarya</taxon>
        <taxon>Basidiomycota</taxon>
        <taxon>Agaricomycotina</taxon>
        <taxon>Agaricomycetes</taxon>
        <taxon>Agaricomycetidae</taxon>
        <taxon>Agaricales</taxon>
        <taxon>Agaricineae</taxon>
        <taxon>Psathyrellaceae</taxon>
        <taxon>Ephemerocybe</taxon>
    </lineage>
</organism>
<protein>
    <submittedName>
        <fullName evidence="2">Uncharacterized protein</fullName>
    </submittedName>
</protein>
<evidence type="ECO:0000313" key="3">
    <source>
        <dbReference type="Proteomes" id="UP000521943"/>
    </source>
</evidence>
<evidence type="ECO:0000256" key="1">
    <source>
        <dbReference type="SAM" id="Phobius"/>
    </source>
</evidence>
<keyword evidence="3" id="KW-1185">Reference proteome</keyword>
<name>A0A8H6I451_9AGAR</name>
<comment type="caution">
    <text evidence="2">The sequence shown here is derived from an EMBL/GenBank/DDBJ whole genome shotgun (WGS) entry which is preliminary data.</text>
</comment>
<evidence type="ECO:0000313" key="2">
    <source>
        <dbReference type="EMBL" id="KAF6757118.1"/>
    </source>
</evidence>
<accession>A0A8H6I451</accession>
<dbReference type="EMBL" id="JACGCI010000023">
    <property type="protein sequence ID" value="KAF6757118.1"/>
    <property type="molecule type" value="Genomic_DNA"/>
</dbReference>
<feature type="transmembrane region" description="Helical" evidence="1">
    <location>
        <begin position="36"/>
        <end position="53"/>
    </location>
</feature>
<sequence>MVLPKVAIKEVRKELMHEVLDNVGAIVVFKEVGLDLFVTVAVTFPFFFSTRVWHRKLKSSKRWSGNLNEGSIWRWGWERPLAYAIANTVRMGWSHQLLHLWSKYDVHNTVPLE</sequence>
<keyword evidence="1" id="KW-1133">Transmembrane helix</keyword>
<dbReference type="AlphaFoldDB" id="A0A8H6I451"/>
<proteinExistence type="predicted"/>
<dbReference type="Proteomes" id="UP000521943">
    <property type="component" value="Unassembled WGS sequence"/>
</dbReference>
<gene>
    <name evidence="2" type="ORF">DFP72DRAFT_846033</name>
</gene>
<keyword evidence="1" id="KW-0472">Membrane</keyword>
<reference evidence="2 3" key="1">
    <citation type="submission" date="2020-07" db="EMBL/GenBank/DDBJ databases">
        <title>Comparative genomics of pyrophilous fungi reveals a link between fire events and developmental genes.</title>
        <authorList>
            <consortium name="DOE Joint Genome Institute"/>
            <person name="Steindorff A.S."/>
            <person name="Carver A."/>
            <person name="Calhoun S."/>
            <person name="Stillman K."/>
            <person name="Liu H."/>
            <person name="Lipzen A."/>
            <person name="Pangilinan J."/>
            <person name="Labutti K."/>
            <person name="Bruns T.D."/>
            <person name="Grigoriev I.V."/>
        </authorList>
    </citation>
    <scope>NUCLEOTIDE SEQUENCE [LARGE SCALE GENOMIC DNA]</scope>
    <source>
        <strain evidence="2 3">CBS 144469</strain>
    </source>
</reference>